<evidence type="ECO:0000313" key="4">
    <source>
        <dbReference type="Proteomes" id="UP001162880"/>
    </source>
</evidence>
<name>A0ABT0B7N4_9SPHN</name>
<evidence type="ECO:0000256" key="1">
    <source>
        <dbReference type="ARBA" id="ARBA00005953"/>
    </source>
</evidence>
<evidence type="ECO:0000313" key="3">
    <source>
        <dbReference type="EMBL" id="MCJ2181033.1"/>
    </source>
</evidence>
<dbReference type="InterPro" id="IPR029069">
    <property type="entry name" value="HotDog_dom_sf"/>
</dbReference>
<dbReference type="CDD" id="cd00586">
    <property type="entry name" value="4HBT"/>
    <property type="match status" value="1"/>
</dbReference>
<keyword evidence="2" id="KW-0378">Hydrolase</keyword>
<keyword evidence="4" id="KW-1185">Reference proteome</keyword>
<dbReference type="Pfam" id="PF13279">
    <property type="entry name" value="4HBT_2"/>
    <property type="match status" value="1"/>
</dbReference>
<accession>A0ABT0B7N4</accession>
<dbReference type="Gene3D" id="3.10.129.10">
    <property type="entry name" value="Hotdog Thioesterase"/>
    <property type="match status" value="1"/>
</dbReference>
<reference evidence="3" key="1">
    <citation type="submission" date="2022-03" db="EMBL/GenBank/DDBJ databases">
        <title>Identification of a novel bacterium isolated from mangrove sediments.</title>
        <authorList>
            <person name="Pan X."/>
        </authorList>
    </citation>
    <scope>NUCLEOTIDE SEQUENCE</scope>
    <source>
        <strain evidence="3">B2580</strain>
    </source>
</reference>
<dbReference type="EMBL" id="JALHLE010000055">
    <property type="protein sequence ID" value="MCJ2181033.1"/>
    <property type="molecule type" value="Genomic_DNA"/>
</dbReference>
<dbReference type="PANTHER" id="PTHR31793:SF27">
    <property type="entry name" value="NOVEL THIOESTERASE SUPERFAMILY DOMAIN AND SAPOSIN A-TYPE DOMAIN CONTAINING PROTEIN (0610012H03RIK)"/>
    <property type="match status" value="1"/>
</dbReference>
<dbReference type="InterPro" id="IPR050563">
    <property type="entry name" value="4-hydroxybenzoyl-CoA_TE"/>
</dbReference>
<evidence type="ECO:0000256" key="2">
    <source>
        <dbReference type="ARBA" id="ARBA00022801"/>
    </source>
</evidence>
<organism evidence="3 4">
    <name type="scientific">Novosphingobium album</name>
    <name type="common">ex Hu et al. 2023</name>
    <dbReference type="NCBI Taxonomy" id="2930093"/>
    <lineage>
        <taxon>Bacteria</taxon>
        <taxon>Pseudomonadati</taxon>
        <taxon>Pseudomonadota</taxon>
        <taxon>Alphaproteobacteria</taxon>
        <taxon>Sphingomonadales</taxon>
        <taxon>Sphingomonadaceae</taxon>
        <taxon>Novosphingobium</taxon>
    </lineage>
</organism>
<gene>
    <name evidence="3" type="ORF">MTR64_20915</name>
</gene>
<comment type="similarity">
    <text evidence="1">Belongs to the 4-hydroxybenzoyl-CoA thioesterase family.</text>
</comment>
<comment type="caution">
    <text evidence="3">The sequence shown here is derived from an EMBL/GenBank/DDBJ whole genome shotgun (WGS) entry which is preliminary data.</text>
</comment>
<dbReference type="Proteomes" id="UP001162880">
    <property type="component" value="Unassembled WGS sequence"/>
</dbReference>
<dbReference type="SUPFAM" id="SSF54637">
    <property type="entry name" value="Thioesterase/thiol ester dehydrase-isomerase"/>
    <property type="match status" value="1"/>
</dbReference>
<protein>
    <submittedName>
        <fullName evidence="3">Acyl-CoA thioesterase</fullName>
    </submittedName>
</protein>
<dbReference type="PANTHER" id="PTHR31793">
    <property type="entry name" value="4-HYDROXYBENZOYL-COA THIOESTERASE FAMILY MEMBER"/>
    <property type="match status" value="1"/>
</dbReference>
<proteinExistence type="inferred from homology"/>
<sequence length="143" mass="16214">MISKSSHDCPVIIADADIDFMGHVNNAVYLKWVQAAVIEHWERVASPAAVAACQWIALKHEITYRRPAFRLDHLVASVTLEKVRRESAFYDTTIQRCGEVIAEVKSRWCCIDTVSRQPIRVTPDVIACFFPRPSADEATQAWE</sequence>